<dbReference type="AlphaFoldDB" id="A0A3M7PYA0"/>
<dbReference type="EMBL" id="REGN01008324">
    <property type="protein sequence ID" value="RNA03849.1"/>
    <property type="molecule type" value="Genomic_DNA"/>
</dbReference>
<evidence type="ECO:0000313" key="2">
    <source>
        <dbReference type="Proteomes" id="UP000276133"/>
    </source>
</evidence>
<gene>
    <name evidence="1" type="ORF">BpHYR1_020156</name>
</gene>
<accession>A0A3M7PYA0</accession>
<keyword evidence="2" id="KW-1185">Reference proteome</keyword>
<evidence type="ECO:0000313" key="1">
    <source>
        <dbReference type="EMBL" id="RNA03849.1"/>
    </source>
</evidence>
<organism evidence="1 2">
    <name type="scientific">Brachionus plicatilis</name>
    <name type="common">Marine rotifer</name>
    <name type="synonym">Brachionus muelleri</name>
    <dbReference type="NCBI Taxonomy" id="10195"/>
    <lineage>
        <taxon>Eukaryota</taxon>
        <taxon>Metazoa</taxon>
        <taxon>Spiralia</taxon>
        <taxon>Gnathifera</taxon>
        <taxon>Rotifera</taxon>
        <taxon>Eurotatoria</taxon>
        <taxon>Monogononta</taxon>
        <taxon>Pseudotrocha</taxon>
        <taxon>Ploima</taxon>
        <taxon>Brachionidae</taxon>
        <taxon>Brachionus</taxon>
    </lineage>
</organism>
<reference evidence="1 2" key="1">
    <citation type="journal article" date="2018" name="Sci. Rep.">
        <title>Genomic signatures of local adaptation to the degree of environmental predictability in rotifers.</title>
        <authorList>
            <person name="Franch-Gras L."/>
            <person name="Hahn C."/>
            <person name="Garcia-Roger E.M."/>
            <person name="Carmona M.J."/>
            <person name="Serra M."/>
            <person name="Gomez A."/>
        </authorList>
    </citation>
    <scope>NUCLEOTIDE SEQUENCE [LARGE SCALE GENOMIC DNA]</scope>
    <source>
        <strain evidence="1">HYR1</strain>
    </source>
</reference>
<comment type="caution">
    <text evidence="1">The sequence shown here is derived from an EMBL/GenBank/DDBJ whole genome shotgun (WGS) entry which is preliminary data.</text>
</comment>
<proteinExistence type="predicted"/>
<dbReference type="Proteomes" id="UP000276133">
    <property type="component" value="Unassembled WGS sequence"/>
</dbReference>
<name>A0A3M7PYA0_BRAPC</name>
<protein>
    <submittedName>
        <fullName evidence="1">Uncharacterized protein</fullName>
    </submittedName>
</protein>
<sequence>MYSLPLADKKLSLALNSLTILELCILKSTNELSDLSVLPIGFATLVHILLLTGEQEVNAASQLGLILLNCLQHKVFHALQIPSHHLNVAEQYQRFVQWLEIGVLSGHAQSVHQTRVHFNGHLVEYAPVHGQHIVDRLLIYAY</sequence>